<feature type="compositionally biased region" description="Basic and acidic residues" evidence="1">
    <location>
        <begin position="12"/>
        <end position="33"/>
    </location>
</feature>
<dbReference type="AlphaFoldDB" id="A0A084G4G6"/>
<proteinExistence type="predicted"/>
<dbReference type="OMA" id="GTFSRCF"/>
<dbReference type="GeneID" id="27725153"/>
<dbReference type="Proteomes" id="UP000028545">
    <property type="component" value="Unassembled WGS sequence"/>
</dbReference>
<evidence type="ECO:0000313" key="3">
    <source>
        <dbReference type="Proteomes" id="UP000028545"/>
    </source>
</evidence>
<name>A0A084G4G6_PSEDA</name>
<organism evidence="2 3">
    <name type="scientific">Pseudallescheria apiosperma</name>
    <name type="common">Scedosporium apiospermum</name>
    <dbReference type="NCBI Taxonomy" id="563466"/>
    <lineage>
        <taxon>Eukaryota</taxon>
        <taxon>Fungi</taxon>
        <taxon>Dikarya</taxon>
        <taxon>Ascomycota</taxon>
        <taxon>Pezizomycotina</taxon>
        <taxon>Sordariomycetes</taxon>
        <taxon>Hypocreomycetidae</taxon>
        <taxon>Microascales</taxon>
        <taxon>Microascaceae</taxon>
        <taxon>Scedosporium</taxon>
    </lineage>
</organism>
<sequence length="338" mass="38521">MGWLDSVFGSKSADDPIQKLDPKLRDFLEKESPVKFQPNRTPADVETSQRGPAPEKPRQDAQSGVPSASLYQDGRYADLWKTYKPLESVEADTKSSHEKLMDVLDGYKERKMVIAKAALENCSFQQEEWRRCMVEGSWVDTLQMCRDKVKKFERCYSMQSRFLRVLGYQAEPGRSAILEEDIQLHADSLYQRMLEHEEAVAKAREQGLPVPTFEIIPPPLLSKATTPPDEATTKVWKDQLDKLPEDERAAEEAALKADYYARLNTAERVKELRASEAAERRKRKAEGKSTMGDYFWGLMGPRSESDNDEKRTTPTMATPPPQGEYSPLFLYNSNTALQ</sequence>
<protein>
    <recommendedName>
        <fullName evidence="4">Autophagy protein</fullName>
    </recommendedName>
</protein>
<dbReference type="KEGG" id="sapo:SAPIO_CDS6081"/>
<feature type="region of interest" description="Disordered" evidence="1">
    <location>
        <begin position="1"/>
        <end position="68"/>
    </location>
</feature>
<evidence type="ECO:0000256" key="1">
    <source>
        <dbReference type="SAM" id="MobiDB-lite"/>
    </source>
</evidence>
<dbReference type="EMBL" id="JOWA01000100">
    <property type="protein sequence ID" value="KEZ42228.1"/>
    <property type="molecule type" value="Genomic_DNA"/>
</dbReference>
<dbReference type="HOGENOM" id="CLU_059602_0_0_1"/>
<feature type="compositionally biased region" description="Basic and acidic residues" evidence="1">
    <location>
        <begin position="303"/>
        <end position="312"/>
    </location>
</feature>
<comment type="caution">
    <text evidence="2">The sequence shown here is derived from an EMBL/GenBank/DDBJ whole genome shotgun (WGS) entry which is preliminary data.</text>
</comment>
<accession>A0A084G4G6</accession>
<dbReference type="VEuPathDB" id="FungiDB:SAPIO_CDS6081"/>
<dbReference type="OrthoDB" id="2103031at2759"/>
<feature type="region of interest" description="Disordered" evidence="1">
    <location>
        <begin position="272"/>
        <end position="338"/>
    </location>
</feature>
<reference evidence="2 3" key="1">
    <citation type="journal article" date="2014" name="Genome Announc.">
        <title>Draft genome sequence of the pathogenic fungus Scedosporium apiospermum.</title>
        <authorList>
            <person name="Vandeputte P."/>
            <person name="Ghamrawi S."/>
            <person name="Rechenmann M."/>
            <person name="Iltis A."/>
            <person name="Giraud S."/>
            <person name="Fleury M."/>
            <person name="Thornton C."/>
            <person name="Delhaes L."/>
            <person name="Meyer W."/>
            <person name="Papon N."/>
            <person name="Bouchara J.P."/>
        </authorList>
    </citation>
    <scope>NUCLEOTIDE SEQUENCE [LARGE SCALE GENOMIC DNA]</scope>
    <source>
        <strain evidence="2 3">IHEM 14462</strain>
    </source>
</reference>
<evidence type="ECO:0008006" key="4">
    <source>
        <dbReference type="Google" id="ProtNLM"/>
    </source>
</evidence>
<gene>
    <name evidence="2" type="ORF">SAPIO_CDS6081</name>
</gene>
<keyword evidence="3" id="KW-1185">Reference proteome</keyword>
<dbReference type="RefSeq" id="XP_016642027.1">
    <property type="nucleotide sequence ID" value="XM_016788270.1"/>
</dbReference>
<evidence type="ECO:0000313" key="2">
    <source>
        <dbReference type="EMBL" id="KEZ42228.1"/>
    </source>
</evidence>